<dbReference type="CDD" id="cd06262">
    <property type="entry name" value="metallo-hydrolase-like_MBL-fold"/>
    <property type="match status" value="1"/>
</dbReference>
<dbReference type="PANTHER" id="PTHR42951:SF4">
    <property type="entry name" value="ACYL-COENZYME A THIOESTERASE MBLAC2"/>
    <property type="match status" value="1"/>
</dbReference>
<dbReference type="InterPro" id="IPR050855">
    <property type="entry name" value="NDM-1-like"/>
</dbReference>
<evidence type="ECO:0000313" key="2">
    <source>
        <dbReference type="EMBL" id="MBF4692397.1"/>
    </source>
</evidence>
<dbReference type="PANTHER" id="PTHR42951">
    <property type="entry name" value="METALLO-BETA-LACTAMASE DOMAIN-CONTAINING"/>
    <property type="match status" value="1"/>
</dbReference>
<feature type="domain" description="Metallo-beta-lactamase" evidence="1">
    <location>
        <begin position="33"/>
        <end position="206"/>
    </location>
</feature>
<dbReference type="InterPro" id="IPR036866">
    <property type="entry name" value="RibonucZ/Hydroxyglut_hydro"/>
</dbReference>
<keyword evidence="3" id="KW-1185">Reference proteome</keyword>
<evidence type="ECO:0000313" key="3">
    <source>
        <dbReference type="Proteomes" id="UP000614200"/>
    </source>
</evidence>
<evidence type="ECO:0000259" key="1">
    <source>
        <dbReference type="SMART" id="SM00849"/>
    </source>
</evidence>
<proteinExistence type="predicted"/>
<gene>
    <name evidence="2" type="ORF">ISU02_04680</name>
</gene>
<sequence length="260" mass="30751">MTKIKNELLKNRIILDEYIEQFVLKDFRNPDLDVNITLLYFEGKAMLIDTGYLFQAEVIADFLLEREIEVTEVLLTHYHPDHSAGISVFNPNKIYASEHYQDNFKRCSEEWDPKTHYVKPTHLLKDQETLFFGPHMLKIMDSKSHSIDSIMIEINDQYLLVGDLIMRDIEHTTTYPYISIDGDIQGYLHSLNLVQERSQHILLLSHGMPISDQSLFKTVVDDYLLYFKSLEAFKADREKNIPQFDWSFERWHNSNLRFLL</sequence>
<dbReference type="EMBL" id="JADKNH010000002">
    <property type="protein sequence ID" value="MBF4692397.1"/>
    <property type="molecule type" value="Genomic_DNA"/>
</dbReference>
<organism evidence="2 3">
    <name type="scientific">Fusibacter ferrireducens</name>
    <dbReference type="NCBI Taxonomy" id="2785058"/>
    <lineage>
        <taxon>Bacteria</taxon>
        <taxon>Bacillati</taxon>
        <taxon>Bacillota</taxon>
        <taxon>Clostridia</taxon>
        <taxon>Eubacteriales</taxon>
        <taxon>Eubacteriales Family XII. Incertae Sedis</taxon>
        <taxon>Fusibacter</taxon>
    </lineage>
</organism>
<dbReference type="InterPro" id="IPR001279">
    <property type="entry name" value="Metallo-B-lactamas"/>
</dbReference>
<comment type="caution">
    <text evidence="2">The sequence shown here is derived from an EMBL/GenBank/DDBJ whole genome shotgun (WGS) entry which is preliminary data.</text>
</comment>
<protein>
    <submittedName>
        <fullName evidence="2">MBL fold metallo-hydrolase</fullName>
    </submittedName>
</protein>
<dbReference type="Gene3D" id="3.60.15.10">
    <property type="entry name" value="Ribonuclease Z/Hydroxyacylglutathione hydrolase-like"/>
    <property type="match status" value="1"/>
</dbReference>
<dbReference type="Pfam" id="PF00753">
    <property type="entry name" value="Lactamase_B"/>
    <property type="match status" value="1"/>
</dbReference>
<name>A0ABR9ZPL7_9FIRM</name>
<dbReference type="SUPFAM" id="SSF56281">
    <property type="entry name" value="Metallo-hydrolase/oxidoreductase"/>
    <property type="match status" value="1"/>
</dbReference>
<dbReference type="SMART" id="SM00849">
    <property type="entry name" value="Lactamase_B"/>
    <property type="match status" value="1"/>
</dbReference>
<dbReference type="RefSeq" id="WP_194700629.1">
    <property type="nucleotide sequence ID" value="NZ_JADKNH010000002.1"/>
</dbReference>
<reference evidence="2 3" key="1">
    <citation type="submission" date="2020-11" db="EMBL/GenBank/DDBJ databases">
        <title>Fusibacter basophilias sp. nov.</title>
        <authorList>
            <person name="Qiu D."/>
        </authorList>
    </citation>
    <scope>NUCLEOTIDE SEQUENCE [LARGE SCALE GENOMIC DNA]</scope>
    <source>
        <strain evidence="2 3">Q10-2</strain>
    </source>
</reference>
<dbReference type="Proteomes" id="UP000614200">
    <property type="component" value="Unassembled WGS sequence"/>
</dbReference>
<accession>A0ABR9ZPL7</accession>